<dbReference type="Pfam" id="PF13041">
    <property type="entry name" value="PPR_2"/>
    <property type="match status" value="4"/>
</dbReference>
<dbReference type="PANTHER" id="PTHR47926">
    <property type="entry name" value="PENTATRICOPEPTIDE REPEAT-CONTAINING PROTEIN"/>
    <property type="match status" value="1"/>
</dbReference>
<name>A0A1Q3D4Q3_CEPFO</name>
<evidence type="ECO:0000256" key="1">
    <source>
        <dbReference type="ARBA" id="ARBA00022737"/>
    </source>
</evidence>
<dbReference type="InterPro" id="IPR011990">
    <property type="entry name" value="TPR-like_helical_dom_sf"/>
</dbReference>
<comment type="caution">
    <text evidence="3">The sequence shown here is derived from an EMBL/GenBank/DDBJ whole genome shotgun (WGS) entry which is preliminary data.</text>
</comment>
<feature type="repeat" description="PPR" evidence="2">
    <location>
        <begin position="162"/>
        <end position="196"/>
    </location>
</feature>
<dbReference type="GO" id="GO:0003723">
    <property type="term" value="F:RNA binding"/>
    <property type="evidence" value="ECO:0007669"/>
    <property type="project" value="InterPro"/>
</dbReference>
<dbReference type="EMBL" id="BDDD01004314">
    <property type="protein sequence ID" value="GAV87432.1"/>
    <property type="molecule type" value="Genomic_DNA"/>
</dbReference>
<keyword evidence="4" id="KW-1185">Reference proteome</keyword>
<gene>
    <name evidence="3" type="ORF">CFOL_v3_30858</name>
</gene>
<dbReference type="Proteomes" id="UP000187406">
    <property type="component" value="Unassembled WGS sequence"/>
</dbReference>
<dbReference type="InParanoid" id="A0A1Q3D4Q3"/>
<dbReference type="PANTHER" id="PTHR47926:SF540">
    <property type="entry name" value="PENTATRICOPEPTIDE REPEAT-CONTAINING PROTEIN"/>
    <property type="match status" value="1"/>
</dbReference>
<feature type="repeat" description="PPR" evidence="2">
    <location>
        <begin position="435"/>
        <end position="470"/>
    </location>
</feature>
<dbReference type="NCBIfam" id="TIGR00756">
    <property type="entry name" value="PPR"/>
    <property type="match status" value="5"/>
</dbReference>
<accession>A0A1Q3D4Q3</accession>
<dbReference type="AlphaFoldDB" id="A0A1Q3D4Q3"/>
<evidence type="ECO:0000313" key="3">
    <source>
        <dbReference type="EMBL" id="GAV87432.1"/>
    </source>
</evidence>
<dbReference type="Gene3D" id="1.25.40.10">
    <property type="entry name" value="Tetratricopeptide repeat domain"/>
    <property type="match status" value="4"/>
</dbReference>
<protein>
    <submittedName>
        <fullName evidence="3">PPR_2 domain-containing protein</fullName>
    </submittedName>
</protein>
<dbReference type="OrthoDB" id="879807at2759"/>
<dbReference type="InterPro" id="IPR002885">
    <property type="entry name" value="PPR_rpt"/>
</dbReference>
<dbReference type="InterPro" id="IPR046960">
    <property type="entry name" value="PPR_At4g14850-like_plant"/>
</dbReference>
<feature type="repeat" description="PPR" evidence="2">
    <location>
        <begin position="297"/>
        <end position="332"/>
    </location>
</feature>
<feature type="repeat" description="PPR" evidence="2">
    <location>
        <begin position="92"/>
        <end position="126"/>
    </location>
</feature>
<keyword evidence="1" id="KW-0677">Repeat</keyword>
<feature type="repeat" description="PPR" evidence="2">
    <location>
        <begin position="400"/>
        <end position="434"/>
    </location>
</feature>
<dbReference type="GO" id="GO:0009451">
    <property type="term" value="P:RNA modification"/>
    <property type="evidence" value="ECO:0007669"/>
    <property type="project" value="InterPro"/>
</dbReference>
<evidence type="ECO:0000256" key="2">
    <source>
        <dbReference type="PROSITE-ProRule" id="PRU00708"/>
    </source>
</evidence>
<proteinExistence type="predicted"/>
<organism evidence="3 4">
    <name type="scientific">Cephalotus follicularis</name>
    <name type="common">Albany pitcher plant</name>
    <dbReference type="NCBI Taxonomy" id="3775"/>
    <lineage>
        <taxon>Eukaryota</taxon>
        <taxon>Viridiplantae</taxon>
        <taxon>Streptophyta</taxon>
        <taxon>Embryophyta</taxon>
        <taxon>Tracheophyta</taxon>
        <taxon>Spermatophyta</taxon>
        <taxon>Magnoliopsida</taxon>
        <taxon>eudicotyledons</taxon>
        <taxon>Gunneridae</taxon>
        <taxon>Pentapetalae</taxon>
        <taxon>rosids</taxon>
        <taxon>fabids</taxon>
        <taxon>Oxalidales</taxon>
        <taxon>Cephalotaceae</taxon>
        <taxon>Cephalotus</taxon>
    </lineage>
</organism>
<dbReference type="FunFam" id="1.25.40.10:FF:000996">
    <property type="entry name" value="Small kernel1"/>
    <property type="match status" value="1"/>
</dbReference>
<dbReference type="InterPro" id="IPR046848">
    <property type="entry name" value="E_motif"/>
</dbReference>
<reference evidence="4" key="1">
    <citation type="submission" date="2016-04" db="EMBL/GenBank/DDBJ databases">
        <title>Cephalotus genome sequencing.</title>
        <authorList>
            <person name="Fukushima K."/>
            <person name="Hasebe M."/>
            <person name="Fang X."/>
        </authorList>
    </citation>
    <scope>NUCLEOTIDE SEQUENCE [LARGE SCALE GENOMIC DNA]</scope>
    <source>
        <strain evidence="4">cv. St1</strain>
    </source>
</reference>
<dbReference type="Pfam" id="PF20431">
    <property type="entry name" value="E_motif"/>
    <property type="match status" value="1"/>
</dbReference>
<sequence length="624" mass="68996">MSVFSARSRFTLEASRYYSYAIVGDPSLNLHQILHLSISHQSLKLIQQSHAQLVSLGFTQNPFLATKLISAYAICGNPIESQLVFYSVLDKNVYLWNSVINGYVKNCQYNAAFGLFKRMCYSNISTDDYTLATMSKVTGELGELNAGKSIHGRSMRIGSASDVVVANSLMAMYCKCGEFGQSWKLFGEMPQRNVGSWNVILSGYVDSGYCNFDKEVWGLVRDMRNEGLKPDSYTVSSLMSMCRSNYGRELHCFIVRNELDLGFGSDDHLGCCLIDMYSRNNKIVLARQIFDRMEHRNVHTCTAIINGYVQNGVFDEALVLFRVMQLRDGVEPNKVSLVSAIPACSSFAHLMGGKQIHGFAIRRMLNHDVSLSNALINMYSKSGILIYARGVFEDGSFCKDTITWSSMISGYGLHGKGEEAILLYDKMLQLGSTPDMITVVGVLSACGRSGLVNEGLNIFNSAINEHGVKPTVEICSCVVDILGRSGQLDQALDFIRLMPVEPGPSVWGALVSASVMHGNLEMLDVAYRFLIQLEPDNPSNYVSLSNSHASSRRWDVVAEVRKIMKERGLKKAPGCSCININGKSHCFHVADKAHPCAISIYEMLDNLITKMRGAGISALLENLT</sequence>
<dbReference type="PROSITE" id="PS51375">
    <property type="entry name" value="PPR"/>
    <property type="match status" value="5"/>
</dbReference>
<evidence type="ECO:0000313" key="4">
    <source>
        <dbReference type="Proteomes" id="UP000187406"/>
    </source>
</evidence>